<dbReference type="Proteomes" id="UP000307749">
    <property type="component" value="Unassembled WGS sequence"/>
</dbReference>
<protein>
    <submittedName>
        <fullName evidence="1">Uncharacterized protein</fullName>
    </submittedName>
</protein>
<gene>
    <name evidence="1" type="ORF">B1806_02615</name>
</gene>
<dbReference type="STRING" id="993689.GCA_002077135_00330"/>
<dbReference type="OrthoDB" id="9156567at2"/>
<reference evidence="1 2" key="1">
    <citation type="submission" date="2017-02" db="EMBL/GenBank/DDBJ databases">
        <title>Whole genome sequencing of Metallibacterium scheffleri DSM 24874 (T).</title>
        <authorList>
            <person name="Kumar S."/>
            <person name="Patil P."/>
            <person name="Patil P.B."/>
        </authorList>
    </citation>
    <scope>NUCLEOTIDE SEQUENCE [LARGE SCALE GENOMIC DNA]</scope>
    <source>
        <strain evidence="1 2">DSM 24874</strain>
    </source>
</reference>
<dbReference type="AlphaFoldDB" id="A0A4S3KTS0"/>
<keyword evidence="2" id="KW-1185">Reference proteome</keyword>
<sequence>MSTHFEWIDEVVAEHDTQKPFAPENGLPLRFKAGDRVIYTNEYGLTFDTTVKSIYARDGAKDALYATGRRYWTSGFNPLPVCESDLQFP</sequence>
<organism evidence="1 2">
    <name type="scientific">Metallibacterium scheffleri</name>
    <dbReference type="NCBI Taxonomy" id="993689"/>
    <lineage>
        <taxon>Bacteria</taxon>
        <taxon>Pseudomonadati</taxon>
        <taxon>Pseudomonadota</taxon>
        <taxon>Gammaproteobacteria</taxon>
        <taxon>Lysobacterales</taxon>
        <taxon>Rhodanobacteraceae</taxon>
        <taxon>Metallibacterium</taxon>
    </lineage>
</organism>
<dbReference type="EMBL" id="MWQO01000008">
    <property type="protein sequence ID" value="THD11674.1"/>
    <property type="molecule type" value="Genomic_DNA"/>
</dbReference>
<name>A0A4S3KTS0_9GAMM</name>
<dbReference type="RefSeq" id="WP_081130418.1">
    <property type="nucleotide sequence ID" value="NZ_LDOS01000005.1"/>
</dbReference>
<proteinExistence type="predicted"/>
<comment type="caution">
    <text evidence="1">The sequence shown here is derived from an EMBL/GenBank/DDBJ whole genome shotgun (WGS) entry which is preliminary data.</text>
</comment>
<evidence type="ECO:0000313" key="2">
    <source>
        <dbReference type="Proteomes" id="UP000307749"/>
    </source>
</evidence>
<evidence type="ECO:0000313" key="1">
    <source>
        <dbReference type="EMBL" id="THD11674.1"/>
    </source>
</evidence>
<accession>A0A4S3KTS0</accession>